<organism evidence="3 4">
    <name type="scientific">Porphyra umbilicalis</name>
    <name type="common">Purple laver</name>
    <name type="synonym">Red alga</name>
    <dbReference type="NCBI Taxonomy" id="2786"/>
    <lineage>
        <taxon>Eukaryota</taxon>
        <taxon>Rhodophyta</taxon>
        <taxon>Bangiophyceae</taxon>
        <taxon>Bangiales</taxon>
        <taxon>Bangiaceae</taxon>
        <taxon>Porphyra</taxon>
    </lineage>
</organism>
<evidence type="ECO:0000256" key="1">
    <source>
        <dbReference type="SAM" id="Coils"/>
    </source>
</evidence>
<name>A0A1X6NMF2_PORUM</name>
<keyword evidence="4" id="KW-1185">Reference proteome</keyword>
<keyword evidence="1" id="KW-0175">Coiled coil</keyword>
<evidence type="ECO:0000256" key="2">
    <source>
        <dbReference type="SAM" id="MobiDB-lite"/>
    </source>
</evidence>
<feature type="region of interest" description="Disordered" evidence="2">
    <location>
        <begin position="1"/>
        <end position="21"/>
    </location>
</feature>
<accession>A0A1X6NMF2</accession>
<dbReference type="AlphaFoldDB" id="A0A1X6NMF2"/>
<feature type="coiled-coil region" evidence="1">
    <location>
        <begin position="50"/>
        <end position="167"/>
    </location>
</feature>
<reference evidence="3 4" key="1">
    <citation type="submission" date="2017-03" db="EMBL/GenBank/DDBJ databases">
        <title>WGS assembly of Porphyra umbilicalis.</title>
        <authorList>
            <person name="Brawley S.H."/>
            <person name="Blouin N.A."/>
            <person name="Ficko-Blean E."/>
            <person name="Wheeler G.L."/>
            <person name="Lohr M."/>
            <person name="Goodson H.V."/>
            <person name="Jenkins J.W."/>
            <person name="Blaby-Haas C.E."/>
            <person name="Helliwell K.E."/>
            <person name="Chan C."/>
            <person name="Marriage T."/>
            <person name="Bhattacharya D."/>
            <person name="Klein A.S."/>
            <person name="Badis Y."/>
            <person name="Brodie J."/>
            <person name="Cao Y."/>
            <person name="Collen J."/>
            <person name="Dittami S.M."/>
            <person name="Gachon C.M."/>
            <person name="Green B.R."/>
            <person name="Karpowicz S."/>
            <person name="Kim J.W."/>
            <person name="Kudahl U."/>
            <person name="Lin S."/>
            <person name="Michel G."/>
            <person name="Mittag M."/>
            <person name="Olson B.J."/>
            <person name="Pangilinan J."/>
            <person name="Peng Y."/>
            <person name="Qiu H."/>
            <person name="Shu S."/>
            <person name="Singer J.T."/>
            <person name="Smith A.G."/>
            <person name="Sprecher B.N."/>
            <person name="Wagner V."/>
            <person name="Wang W."/>
            <person name="Wang Z.-Y."/>
            <person name="Yan J."/>
            <person name="Yarish C."/>
            <person name="Zoeuner-Riek S."/>
            <person name="Zhuang Y."/>
            <person name="Zou Y."/>
            <person name="Lindquist E.A."/>
            <person name="Grimwood J."/>
            <person name="Barry K."/>
            <person name="Rokhsar D.S."/>
            <person name="Schmutz J."/>
            <person name="Stiller J.W."/>
            <person name="Grossman A.R."/>
            <person name="Prochnik S.E."/>
        </authorList>
    </citation>
    <scope>NUCLEOTIDE SEQUENCE [LARGE SCALE GENOMIC DNA]</scope>
    <source>
        <strain evidence="3">4086291</strain>
    </source>
</reference>
<protein>
    <submittedName>
        <fullName evidence="3">Uncharacterized protein</fullName>
    </submittedName>
</protein>
<sequence>MGSGTATSVSKKEVSVAAPEAEATLDSIEMAATRQTAVVHELTDSLKARLAALTTQLEEVSTTKTDLEATNAGLTKEVTASEGTALALESAQAEADRLRAELQQASTQAERNFEASQAADAAQAEADRLRAQLKLASTQAARNFEQSRDLEAQKQQVLADMEALKSADAATVERLSAALRAKAGEVEEEAAVIGDLETKVGALTVEKIDARADASAARARIDSLSEQMKRMAEERAALQDELNDEAARTAQLQGTTAALVGEKSTIANEKAEVEAALSKEEVAKAVAKEEVAALKQRIAELESELQATKDDAAGAVAEKEQFLAAVIADKADLKAELIETQTKLEKLSETRLGDLEAERQKAAALAKSLEADVAMAERTVHTVKEEVQQTSVKMSLDA</sequence>
<evidence type="ECO:0000313" key="3">
    <source>
        <dbReference type="EMBL" id="OSX69829.1"/>
    </source>
</evidence>
<proteinExistence type="predicted"/>
<gene>
    <name evidence="3" type="ORF">BU14_1090s0005</name>
</gene>
<feature type="coiled-coil region" evidence="1">
    <location>
        <begin position="207"/>
        <end position="386"/>
    </location>
</feature>
<dbReference type="SUPFAM" id="SSF90257">
    <property type="entry name" value="Myosin rod fragments"/>
    <property type="match status" value="1"/>
</dbReference>
<evidence type="ECO:0000313" key="4">
    <source>
        <dbReference type="Proteomes" id="UP000218209"/>
    </source>
</evidence>
<dbReference type="EMBL" id="KV919386">
    <property type="protein sequence ID" value="OSX69829.1"/>
    <property type="molecule type" value="Genomic_DNA"/>
</dbReference>
<dbReference type="Proteomes" id="UP000218209">
    <property type="component" value="Unassembled WGS sequence"/>
</dbReference>